<dbReference type="InterPro" id="IPR041569">
    <property type="entry name" value="AAA_lid_3"/>
</dbReference>
<evidence type="ECO:0000313" key="5">
    <source>
        <dbReference type="Proteomes" id="UP001151518"/>
    </source>
</evidence>
<feature type="domain" description="AAA+ ATPase" evidence="3">
    <location>
        <begin position="513"/>
        <end position="651"/>
    </location>
</feature>
<evidence type="ECO:0000256" key="2">
    <source>
        <dbReference type="ARBA" id="ARBA00022840"/>
    </source>
</evidence>
<reference evidence="4" key="1">
    <citation type="submission" date="2022-07" db="EMBL/GenBank/DDBJ databases">
        <title>Phylogenomic reconstructions and comparative analyses of Kickxellomycotina fungi.</title>
        <authorList>
            <person name="Reynolds N.K."/>
            <person name="Stajich J.E."/>
            <person name="Barry K."/>
            <person name="Grigoriev I.V."/>
            <person name="Crous P."/>
            <person name="Smith M.E."/>
        </authorList>
    </citation>
    <scope>NUCLEOTIDE SEQUENCE</scope>
    <source>
        <strain evidence="4">NRRL 3115</strain>
    </source>
</reference>
<dbReference type="PANTHER" id="PTHR23077:SF27">
    <property type="entry name" value="ATPASE FAMILY GENE 2 PROTEIN HOMOLOG A"/>
    <property type="match status" value="1"/>
</dbReference>
<dbReference type="Gene3D" id="3.40.50.300">
    <property type="entry name" value="P-loop containing nucleotide triphosphate hydrolases"/>
    <property type="match status" value="2"/>
</dbReference>
<dbReference type="InterPro" id="IPR050168">
    <property type="entry name" value="AAA_ATPase_domain"/>
</dbReference>
<dbReference type="Gene3D" id="1.10.8.60">
    <property type="match status" value="2"/>
</dbReference>
<dbReference type="Pfam" id="PF17862">
    <property type="entry name" value="AAA_lid_3"/>
    <property type="match status" value="2"/>
</dbReference>
<dbReference type="SMART" id="SM00382">
    <property type="entry name" value="AAA"/>
    <property type="match status" value="2"/>
</dbReference>
<dbReference type="GO" id="GO:0016887">
    <property type="term" value="F:ATP hydrolysis activity"/>
    <property type="evidence" value="ECO:0007669"/>
    <property type="project" value="InterPro"/>
</dbReference>
<dbReference type="CDD" id="cd19503">
    <property type="entry name" value="RecA-like_CDC48_NLV2_r1-like"/>
    <property type="match status" value="1"/>
</dbReference>
<comment type="caution">
    <text evidence="4">The sequence shown here is derived from an EMBL/GenBank/DDBJ whole genome shotgun (WGS) entry which is preliminary data.</text>
</comment>
<dbReference type="SUPFAM" id="SSF52540">
    <property type="entry name" value="P-loop containing nucleoside triphosphate hydrolases"/>
    <property type="match status" value="2"/>
</dbReference>
<dbReference type="FunFam" id="3.40.50.300:FF:000661">
    <property type="entry name" value="calmodulin-interacting protein 111 isoform X1"/>
    <property type="match status" value="1"/>
</dbReference>
<evidence type="ECO:0000256" key="1">
    <source>
        <dbReference type="ARBA" id="ARBA00022741"/>
    </source>
</evidence>
<accession>A0A9W8KXE6</accession>
<protein>
    <submittedName>
        <fullName evidence="4">AAA+-type ATPase</fullName>
    </submittedName>
</protein>
<keyword evidence="2" id="KW-0067">ATP-binding</keyword>
<dbReference type="InterPro" id="IPR027417">
    <property type="entry name" value="P-loop_NTPase"/>
</dbReference>
<feature type="domain" description="AAA+ ATPase" evidence="3">
    <location>
        <begin position="237"/>
        <end position="375"/>
    </location>
</feature>
<dbReference type="GO" id="GO:0005737">
    <property type="term" value="C:cytoplasm"/>
    <property type="evidence" value="ECO:0007669"/>
    <property type="project" value="TreeGrafter"/>
</dbReference>
<dbReference type="Proteomes" id="UP001151518">
    <property type="component" value="Unassembled WGS sequence"/>
</dbReference>
<dbReference type="Pfam" id="PF00004">
    <property type="entry name" value="AAA"/>
    <property type="match status" value="2"/>
</dbReference>
<dbReference type="InterPro" id="IPR003593">
    <property type="entry name" value="AAA+_ATPase"/>
</dbReference>
<dbReference type="AlphaFoldDB" id="A0A9W8KXE6"/>
<evidence type="ECO:0000313" key="4">
    <source>
        <dbReference type="EMBL" id="KAJ2678268.1"/>
    </source>
</evidence>
<dbReference type="GO" id="GO:0005524">
    <property type="term" value="F:ATP binding"/>
    <property type="evidence" value="ECO:0007669"/>
    <property type="project" value="UniProtKB-KW"/>
</dbReference>
<gene>
    <name evidence="4" type="primary">AFG2</name>
    <name evidence="4" type="ORF">GGI25_002440</name>
</gene>
<dbReference type="Gene3D" id="2.40.40.20">
    <property type="match status" value="1"/>
</dbReference>
<dbReference type="InterPro" id="IPR003959">
    <property type="entry name" value="ATPase_AAA_core"/>
</dbReference>
<dbReference type="FunFam" id="3.40.50.300:FF:000012">
    <property type="entry name" value="Transitional endoplasmic reticulum ATPase"/>
    <property type="match status" value="1"/>
</dbReference>
<sequence length="752" mass="83298">MSEVDRSNTNIELAVAERIDSDKLSGAARVRLGPGTMKAHGLFAGDLVRLCKLDSEGEKSVSFASVWPSSSIGSKIWLPEKVYLNCQASVGEKVWMERISHIPDTACNVVLEFPVNHVTYSLTEDLVKKELADIGYVHLDQYVDINILGMPYRLQVKSIEVKQDRVLLSKTECTVFSFEKTSITIRDSQVGDTGGAFQSQPTLESIGGLVDETKAIGRLVEAALVRPELYTRYRLRPPRGALLYGPPGTGKTLLVRAVAKSSNIFFSVINGAETMNKYYGESEKAISAKFAEARERSPSIIFIDEIDALCPKRSESDSEASKRMVATLLTLMDGTSAETLDRVFVIGATNRPNSIDPALRRPGRFDQEIEIPIPDRQARLSILNKKLGCMPNSLTDEQRRELAANLHGFVGADIEALVREAGIHAIRNFEAAERRCRITGSGISLELLKVDYSDFCHAIKSVKPSSMREVMLEIPNVSWNDIGGQQDTKTQLKEAVDWPLNHAKAFRRLGIRPPKGVLLYGPPGCSKTLTAKALATEAKVNFIAVRGPELFSKWVGESEKAVRDLFRKARAAAPSIVFFDEIDALTVSRGSSGEGTSVADRVLSQLLTELDGIEPLVEVTVVAATNMLENIDPAILRPGRIDRKIYVGLPDSSTRKAIFDIQFRKMACGRSMHVDRLVEMTDGFSGAEVVSLCQEAGMKAMSENPDADCVEMKHFEECRMRFRSRISPEALEYDRRMKMELSWQEKIKQVEA</sequence>
<keyword evidence="1" id="KW-0547">Nucleotide-binding</keyword>
<evidence type="ECO:0000259" key="3">
    <source>
        <dbReference type="SMART" id="SM00382"/>
    </source>
</evidence>
<name>A0A9W8KXE6_9FUNG</name>
<dbReference type="PANTHER" id="PTHR23077">
    <property type="entry name" value="AAA-FAMILY ATPASE"/>
    <property type="match status" value="1"/>
</dbReference>
<dbReference type="PROSITE" id="PS00674">
    <property type="entry name" value="AAA"/>
    <property type="match status" value="2"/>
</dbReference>
<dbReference type="CDD" id="cd19511">
    <property type="entry name" value="RecA-like_CDC48_r2-like"/>
    <property type="match status" value="1"/>
</dbReference>
<dbReference type="InterPro" id="IPR003960">
    <property type="entry name" value="ATPase_AAA_CS"/>
</dbReference>
<dbReference type="OrthoDB" id="27435at2759"/>
<dbReference type="EMBL" id="JANBTW010000022">
    <property type="protein sequence ID" value="KAJ2678268.1"/>
    <property type="molecule type" value="Genomic_DNA"/>
</dbReference>
<proteinExistence type="predicted"/>
<organism evidence="4 5">
    <name type="scientific">Coemansia spiralis</name>
    <dbReference type="NCBI Taxonomy" id="417178"/>
    <lineage>
        <taxon>Eukaryota</taxon>
        <taxon>Fungi</taxon>
        <taxon>Fungi incertae sedis</taxon>
        <taxon>Zoopagomycota</taxon>
        <taxon>Kickxellomycotina</taxon>
        <taxon>Kickxellomycetes</taxon>
        <taxon>Kickxellales</taxon>
        <taxon>Kickxellaceae</taxon>
        <taxon>Coemansia</taxon>
    </lineage>
</organism>